<comment type="caution">
    <text evidence="3">The sequence shown here is derived from an EMBL/GenBank/DDBJ whole genome shotgun (WGS) entry which is preliminary data.</text>
</comment>
<reference evidence="3 4" key="1">
    <citation type="submission" date="2020-01" db="EMBL/GenBank/DDBJ databases">
        <title>Insect and environment-associated Actinomycetes.</title>
        <authorList>
            <person name="Currrie C."/>
            <person name="Chevrette M."/>
            <person name="Carlson C."/>
            <person name="Stubbendieck R."/>
            <person name="Wendt-Pienkowski E."/>
        </authorList>
    </citation>
    <scope>NUCLEOTIDE SEQUENCE [LARGE SCALE GENOMIC DNA]</scope>
    <source>
        <strain evidence="3 4">SID11342</strain>
    </source>
</reference>
<evidence type="ECO:0000313" key="4">
    <source>
        <dbReference type="Proteomes" id="UP000471293"/>
    </source>
</evidence>
<gene>
    <name evidence="3" type="ORF">G3I29_19685</name>
</gene>
<dbReference type="InterPro" id="IPR051325">
    <property type="entry name" value="Nudix_hydrolase_domain"/>
</dbReference>
<dbReference type="GO" id="GO:0006754">
    <property type="term" value="P:ATP biosynthetic process"/>
    <property type="evidence" value="ECO:0007669"/>
    <property type="project" value="TreeGrafter"/>
</dbReference>
<dbReference type="PANTHER" id="PTHR21340:SF7">
    <property type="entry name" value="NUDIX HYDROLASE DOMAIN-CONTAINING PROTEIN"/>
    <property type="match status" value="1"/>
</dbReference>
<dbReference type="GO" id="GO:0006167">
    <property type="term" value="P:AMP biosynthetic process"/>
    <property type="evidence" value="ECO:0007669"/>
    <property type="project" value="TreeGrafter"/>
</dbReference>
<proteinExistence type="predicted"/>
<dbReference type="PANTHER" id="PTHR21340">
    <property type="entry name" value="DIADENOSINE 5,5-P1,P4-TETRAPHOSPHATE PYROPHOSPHOHYDROLASE MUTT"/>
    <property type="match status" value="1"/>
</dbReference>
<dbReference type="Gene3D" id="3.90.79.10">
    <property type="entry name" value="Nucleoside Triphosphate Pyrophosphohydrolase"/>
    <property type="match status" value="1"/>
</dbReference>
<dbReference type="InterPro" id="IPR000086">
    <property type="entry name" value="NUDIX_hydrolase_dom"/>
</dbReference>
<keyword evidence="1" id="KW-0378">Hydrolase</keyword>
<dbReference type="EMBL" id="JAAGLQ010000418">
    <property type="protein sequence ID" value="NEA17689.1"/>
    <property type="molecule type" value="Genomic_DNA"/>
</dbReference>
<dbReference type="InterPro" id="IPR020084">
    <property type="entry name" value="NUDIX_hydrolase_CS"/>
</dbReference>
<dbReference type="RefSeq" id="WP_164346410.1">
    <property type="nucleotide sequence ID" value="NZ_JAAGLQ010000418.1"/>
</dbReference>
<dbReference type="Pfam" id="PF00293">
    <property type="entry name" value="NUDIX"/>
    <property type="match status" value="1"/>
</dbReference>
<accession>A0A6N9U4V0</accession>
<dbReference type="InterPro" id="IPR015797">
    <property type="entry name" value="NUDIX_hydrolase-like_dom_sf"/>
</dbReference>
<organism evidence="3 4">
    <name type="scientific">Streptomyces halstedii</name>
    <dbReference type="NCBI Taxonomy" id="1944"/>
    <lineage>
        <taxon>Bacteria</taxon>
        <taxon>Bacillati</taxon>
        <taxon>Actinomycetota</taxon>
        <taxon>Actinomycetes</taxon>
        <taxon>Kitasatosporales</taxon>
        <taxon>Streptomycetaceae</taxon>
        <taxon>Streptomyces</taxon>
    </lineage>
</organism>
<sequence length="168" mass="18499">MSTARRSAGILLYRVVRTGAGQRDVEVLIGHMGGPFWTGRDAAAWSLPKGEYGDGEEPDAAARREFEEELGLPVPDGAWLPLGEARQRSGKTVAAWAVEGELDPARATPGTFTMEWPRGSGVLREFPEMDRFAWCTPDEAARRLVVGQRVFVERLRAYVREGRAPADS</sequence>
<protein>
    <submittedName>
        <fullName evidence="3">NUDIX domain-containing protein</fullName>
    </submittedName>
</protein>
<dbReference type="Proteomes" id="UP000471293">
    <property type="component" value="Unassembled WGS sequence"/>
</dbReference>
<name>A0A6N9U4V0_STRHA</name>
<dbReference type="AlphaFoldDB" id="A0A6N9U4V0"/>
<evidence type="ECO:0000256" key="1">
    <source>
        <dbReference type="ARBA" id="ARBA00022801"/>
    </source>
</evidence>
<dbReference type="PROSITE" id="PS51462">
    <property type="entry name" value="NUDIX"/>
    <property type="match status" value="1"/>
</dbReference>
<dbReference type="PROSITE" id="PS00893">
    <property type="entry name" value="NUDIX_BOX"/>
    <property type="match status" value="1"/>
</dbReference>
<dbReference type="SUPFAM" id="SSF55811">
    <property type="entry name" value="Nudix"/>
    <property type="match status" value="1"/>
</dbReference>
<feature type="domain" description="Nudix hydrolase" evidence="2">
    <location>
        <begin position="3"/>
        <end position="157"/>
    </location>
</feature>
<evidence type="ECO:0000313" key="3">
    <source>
        <dbReference type="EMBL" id="NEA17689.1"/>
    </source>
</evidence>
<dbReference type="GO" id="GO:0004081">
    <property type="term" value="F:bis(5'-nucleosyl)-tetraphosphatase (asymmetrical) activity"/>
    <property type="evidence" value="ECO:0007669"/>
    <property type="project" value="TreeGrafter"/>
</dbReference>
<dbReference type="CDD" id="cd04662">
    <property type="entry name" value="NUDIX_Hydrolase"/>
    <property type="match status" value="1"/>
</dbReference>
<evidence type="ECO:0000259" key="2">
    <source>
        <dbReference type="PROSITE" id="PS51462"/>
    </source>
</evidence>